<gene>
    <name evidence="6" type="primary">zupT</name>
    <name evidence="6" type="ORF">NCTC10723_00562</name>
</gene>
<evidence type="ECO:0000256" key="5">
    <source>
        <dbReference type="SAM" id="Phobius"/>
    </source>
</evidence>
<evidence type="ECO:0000313" key="7">
    <source>
        <dbReference type="Proteomes" id="UP000255328"/>
    </source>
</evidence>
<evidence type="ECO:0000256" key="2">
    <source>
        <dbReference type="ARBA" id="ARBA00022692"/>
    </source>
</evidence>
<accession>A0A377GWI1</accession>
<keyword evidence="7" id="KW-1185">Reference proteome</keyword>
<dbReference type="GO" id="GO:0005385">
    <property type="term" value="F:zinc ion transmembrane transporter activity"/>
    <property type="evidence" value="ECO:0007669"/>
    <property type="project" value="TreeGrafter"/>
</dbReference>
<evidence type="ECO:0000313" key="6">
    <source>
        <dbReference type="EMBL" id="STO31122.1"/>
    </source>
</evidence>
<dbReference type="EMBL" id="UGGU01000003">
    <property type="protein sequence ID" value="STO31122.1"/>
    <property type="molecule type" value="Genomic_DNA"/>
</dbReference>
<feature type="transmembrane region" description="Helical" evidence="5">
    <location>
        <begin position="75"/>
        <end position="93"/>
    </location>
</feature>
<evidence type="ECO:0000256" key="3">
    <source>
        <dbReference type="ARBA" id="ARBA00022989"/>
    </source>
</evidence>
<dbReference type="AlphaFoldDB" id="A0A377GWI1"/>
<protein>
    <submittedName>
        <fullName evidence="6">Zinc transporter ZupT</fullName>
    </submittedName>
</protein>
<evidence type="ECO:0000256" key="1">
    <source>
        <dbReference type="ARBA" id="ARBA00004141"/>
    </source>
</evidence>
<keyword evidence="2 5" id="KW-0812">Transmembrane</keyword>
<feature type="transmembrane region" description="Helical" evidence="5">
    <location>
        <begin position="143"/>
        <end position="169"/>
    </location>
</feature>
<feature type="transmembrane region" description="Helical" evidence="5">
    <location>
        <begin position="38"/>
        <end position="55"/>
    </location>
</feature>
<feature type="transmembrane region" description="Helical" evidence="5">
    <location>
        <begin position="12"/>
        <end position="31"/>
    </location>
</feature>
<dbReference type="OrthoDB" id="9787346at2"/>
<dbReference type="PANTHER" id="PTHR11040">
    <property type="entry name" value="ZINC/IRON TRANSPORTER"/>
    <property type="match status" value="1"/>
</dbReference>
<reference evidence="6 7" key="1">
    <citation type="submission" date="2018-06" db="EMBL/GenBank/DDBJ databases">
        <authorList>
            <consortium name="Pathogen Informatics"/>
            <person name="Doyle S."/>
        </authorList>
    </citation>
    <scope>NUCLEOTIDE SEQUENCE [LARGE SCALE GENOMIC DNA]</scope>
    <source>
        <strain evidence="6 7">NCTC10723</strain>
    </source>
</reference>
<evidence type="ECO:0000256" key="4">
    <source>
        <dbReference type="ARBA" id="ARBA00023136"/>
    </source>
</evidence>
<proteinExistence type="predicted"/>
<keyword evidence="4 5" id="KW-0472">Membrane</keyword>
<name>A0A377GWI1_9FUSO</name>
<feature type="transmembrane region" description="Helical" evidence="5">
    <location>
        <begin position="113"/>
        <end position="137"/>
    </location>
</feature>
<dbReference type="Proteomes" id="UP000255328">
    <property type="component" value="Unassembled WGS sequence"/>
</dbReference>
<keyword evidence="3 5" id="KW-1133">Transmembrane helix</keyword>
<feature type="transmembrane region" description="Helical" evidence="5">
    <location>
        <begin position="207"/>
        <end position="225"/>
    </location>
</feature>
<feature type="transmembrane region" description="Helical" evidence="5">
    <location>
        <begin position="237"/>
        <end position="258"/>
    </location>
</feature>
<organism evidence="6 7">
    <name type="scientific">Fusobacterium necrogenes</name>
    <dbReference type="NCBI Taxonomy" id="858"/>
    <lineage>
        <taxon>Bacteria</taxon>
        <taxon>Fusobacteriati</taxon>
        <taxon>Fusobacteriota</taxon>
        <taxon>Fusobacteriia</taxon>
        <taxon>Fusobacteriales</taxon>
        <taxon>Fusobacteriaceae</taxon>
        <taxon>Fusobacterium</taxon>
    </lineage>
</organism>
<dbReference type="GO" id="GO:0016020">
    <property type="term" value="C:membrane"/>
    <property type="evidence" value="ECO:0007669"/>
    <property type="project" value="UniProtKB-SubCell"/>
</dbReference>
<sequence>MFLDDNSLRALLLSFIAGMSTLLGAFIVFTVKKRSERLVSGALGFAGGIMISVSFSDLLPTGNELLQNYAGEKFGLILGTFFLLIGVLIAAGLDRFVPHAEEISGEQYKHQNLFRVGFVSTLAIGLHNFPEGIATFMAGYSDIALGLSITVAIAMHNIPEGISVAIPIYYSTGDVKKAFKYTFLSGIAEPVGALLAFLILRPFINDITLGAIFAIISGIMLYIAIEELIPSSRQYGYMKTSLVFIFLGIVLMPLTHIVG</sequence>
<dbReference type="NCBIfam" id="NF003243">
    <property type="entry name" value="PRK04201.1"/>
    <property type="match status" value="1"/>
</dbReference>
<dbReference type="RefSeq" id="WP_115269138.1">
    <property type="nucleotide sequence ID" value="NZ_CASFEE010000007.1"/>
</dbReference>
<dbReference type="InterPro" id="IPR003689">
    <property type="entry name" value="ZIP"/>
</dbReference>
<comment type="subcellular location">
    <subcellularLocation>
        <location evidence="1">Membrane</location>
        <topology evidence="1">Multi-pass membrane protein</topology>
    </subcellularLocation>
</comment>
<feature type="transmembrane region" description="Helical" evidence="5">
    <location>
        <begin position="181"/>
        <end position="201"/>
    </location>
</feature>
<dbReference type="PANTHER" id="PTHR11040:SF205">
    <property type="entry name" value="ZINC TRANSPORTER ZUPT"/>
    <property type="match status" value="1"/>
</dbReference>
<dbReference type="Pfam" id="PF02535">
    <property type="entry name" value="Zip"/>
    <property type="match status" value="1"/>
</dbReference>